<evidence type="ECO:0000256" key="1">
    <source>
        <dbReference type="SAM" id="Phobius"/>
    </source>
</evidence>
<dbReference type="STRING" id="1249627.D779_1160"/>
<gene>
    <name evidence="2" type="ORF">D779_1160</name>
</gene>
<protein>
    <submittedName>
        <fullName evidence="2">Uncharacterized protein</fullName>
    </submittedName>
</protein>
<name>W9V7U4_9GAMM</name>
<dbReference type="EMBL" id="AONC01000023">
    <property type="protein sequence ID" value="EXJ15653.1"/>
    <property type="molecule type" value="Genomic_DNA"/>
</dbReference>
<sequence>MEDMIVLVGIEAMQFQQGKIQSQYRHISEQQALMKNLQKAMAAAAHTKGAARLQDIKFDFTDPLTGQTVKMDLKTFMDRFGIESPKPQYHGIIKFIKDVADAIGKLVGKAVDFIKAQFPELAHALDDIGKWMMENLVEPIKQLVRHLDKQIGEFMKSDLGKELSLVAVVAAGLGAIVAGAMFAAMLAPVMGVGAGLVIGEIIGFGAAALMVLTGVKVKEGDWDLYEMAKELAGGIARFLEEHLEEILESWTESLDTEQWKEVEQNLKINSDSASAMAQQDHLRLSSALNEYNELTQMVSNNLNKVTQMNLNVIGNMR</sequence>
<keyword evidence="1" id="KW-1133">Transmembrane helix</keyword>
<dbReference type="Proteomes" id="UP000019460">
    <property type="component" value="Unassembled WGS sequence"/>
</dbReference>
<evidence type="ECO:0000313" key="3">
    <source>
        <dbReference type="Proteomes" id="UP000019460"/>
    </source>
</evidence>
<feature type="transmembrane region" description="Helical" evidence="1">
    <location>
        <begin position="163"/>
        <end position="186"/>
    </location>
</feature>
<proteinExistence type="predicted"/>
<feature type="transmembrane region" description="Helical" evidence="1">
    <location>
        <begin position="192"/>
        <end position="212"/>
    </location>
</feature>
<comment type="caution">
    <text evidence="2">The sequence shown here is derived from an EMBL/GenBank/DDBJ whole genome shotgun (WGS) entry which is preliminary data.</text>
</comment>
<dbReference type="AlphaFoldDB" id="W9V7U4"/>
<keyword evidence="1" id="KW-0812">Transmembrane</keyword>
<organism evidence="2 3">
    <name type="scientific">Imhoffiella purpurea</name>
    <dbReference type="NCBI Taxonomy" id="1249627"/>
    <lineage>
        <taxon>Bacteria</taxon>
        <taxon>Pseudomonadati</taxon>
        <taxon>Pseudomonadota</taxon>
        <taxon>Gammaproteobacteria</taxon>
        <taxon>Chromatiales</taxon>
        <taxon>Chromatiaceae</taxon>
        <taxon>Imhoffiella</taxon>
    </lineage>
</organism>
<reference evidence="2 3" key="1">
    <citation type="submission" date="2012-11" db="EMBL/GenBank/DDBJ databases">
        <title>Genome assembly of Thiorhodococcus sp. AK35.</title>
        <authorList>
            <person name="Nupur N."/>
            <person name="Khatri I."/>
            <person name="Subramanian S."/>
            <person name="Pinnaka A."/>
        </authorList>
    </citation>
    <scope>NUCLEOTIDE SEQUENCE [LARGE SCALE GENOMIC DNA]</scope>
    <source>
        <strain evidence="2 3">AK35</strain>
    </source>
</reference>
<keyword evidence="3" id="KW-1185">Reference proteome</keyword>
<evidence type="ECO:0000313" key="2">
    <source>
        <dbReference type="EMBL" id="EXJ15653.1"/>
    </source>
</evidence>
<keyword evidence="1" id="KW-0472">Membrane</keyword>
<accession>W9V7U4</accession>